<dbReference type="InterPro" id="IPR033655">
    <property type="entry name" value="TGS_RelA/SpoT"/>
</dbReference>
<gene>
    <name evidence="8" type="ORF">SAMN06265355_12184</name>
</gene>
<dbReference type="PROSITE" id="PS51671">
    <property type="entry name" value="ACT"/>
    <property type="match status" value="1"/>
</dbReference>
<evidence type="ECO:0000256" key="3">
    <source>
        <dbReference type="RuleBase" id="RU003847"/>
    </source>
</evidence>
<dbReference type="SUPFAM" id="SSF81271">
    <property type="entry name" value="TGS-like"/>
    <property type="match status" value="1"/>
</dbReference>
<dbReference type="PANTHER" id="PTHR21262">
    <property type="entry name" value="GUANOSINE-3',5'-BIS DIPHOSPHATE 3'-PYROPHOSPHOHYDROLASE"/>
    <property type="match status" value="1"/>
</dbReference>
<dbReference type="PROSITE" id="PS51880">
    <property type="entry name" value="TGS"/>
    <property type="match status" value="1"/>
</dbReference>
<dbReference type="SMART" id="SM00954">
    <property type="entry name" value="RelA_SpoT"/>
    <property type="match status" value="1"/>
</dbReference>
<keyword evidence="9" id="KW-1185">Reference proteome</keyword>
<dbReference type="InterPro" id="IPR003607">
    <property type="entry name" value="HD/PDEase_dom"/>
</dbReference>
<comment type="function">
    <text evidence="3">In eubacteria ppGpp (guanosine 3'-diphosphate 5'-diphosphate) is a mediator of the stringent response that coordinates a variety of cellular activities in response to changes in nutritional abundance.</text>
</comment>
<dbReference type="OrthoDB" id="9805041at2"/>
<dbReference type="EMBL" id="FZNP01000021">
    <property type="protein sequence ID" value="SNS58898.1"/>
    <property type="molecule type" value="Genomic_DNA"/>
</dbReference>
<comment type="catalytic activity">
    <reaction evidence="2">
        <text>GTP + ATP = guanosine 3'-diphosphate 5'-triphosphate + AMP</text>
        <dbReference type="Rhea" id="RHEA:22088"/>
        <dbReference type="ChEBI" id="CHEBI:30616"/>
        <dbReference type="ChEBI" id="CHEBI:37565"/>
        <dbReference type="ChEBI" id="CHEBI:142410"/>
        <dbReference type="ChEBI" id="CHEBI:456215"/>
        <dbReference type="EC" id="2.7.6.5"/>
    </reaction>
</comment>
<evidence type="ECO:0000256" key="2">
    <source>
        <dbReference type="ARBA" id="ARBA00048244"/>
    </source>
</evidence>
<dbReference type="Gene3D" id="1.10.3210.10">
    <property type="entry name" value="Hypothetical protein af1432"/>
    <property type="match status" value="1"/>
</dbReference>
<dbReference type="GO" id="GO:0015970">
    <property type="term" value="P:guanosine tetraphosphate biosynthetic process"/>
    <property type="evidence" value="ECO:0007669"/>
    <property type="project" value="UniProtKB-UniPathway"/>
</dbReference>
<dbReference type="Pfam" id="PF13291">
    <property type="entry name" value="ACT_4"/>
    <property type="match status" value="1"/>
</dbReference>
<dbReference type="PANTHER" id="PTHR21262:SF31">
    <property type="entry name" value="GTP PYROPHOSPHOKINASE"/>
    <property type="match status" value="1"/>
</dbReference>
<dbReference type="AlphaFoldDB" id="A0A239FQH5"/>
<dbReference type="FunFam" id="3.30.460.10:FF:000001">
    <property type="entry name" value="GTP pyrophosphokinase RelA"/>
    <property type="match status" value="1"/>
</dbReference>
<comment type="pathway">
    <text evidence="1">Purine metabolism; ppGpp biosynthesis; ppGpp from GTP: step 1/2.</text>
</comment>
<evidence type="ECO:0000313" key="9">
    <source>
        <dbReference type="Proteomes" id="UP000198420"/>
    </source>
</evidence>
<dbReference type="SMART" id="SM00471">
    <property type="entry name" value="HDc"/>
    <property type="match status" value="1"/>
</dbReference>
<evidence type="ECO:0000259" key="5">
    <source>
        <dbReference type="PROSITE" id="PS51671"/>
    </source>
</evidence>
<dbReference type="InterPro" id="IPR043519">
    <property type="entry name" value="NT_sf"/>
</dbReference>
<dbReference type="CDD" id="cd04876">
    <property type="entry name" value="ACT_RelA-SpoT"/>
    <property type="match status" value="1"/>
</dbReference>
<dbReference type="Pfam" id="PF19296">
    <property type="entry name" value="RelA_AH_RIS"/>
    <property type="match status" value="1"/>
</dbReference>
<dbReference type="Pfam" id="PF02824">
    <property type="entry name" value="TGS"/>
    <property type="match status" value="1"/>
</dbReference>
<dbReference type="RefSeq" id="WP_089316299.1">
    <property type="nucleotide sequence ID" value="NZ_FZNP01000021.1"/>
</dbReference>
<dbReference type="InterPro" id="IPR045865">
    <property type="entry name" value="ACT-like_dom_sf"/>
</dbReference>
<dbReference type="InterPro" id="IPR004811">
    <property type="entry name" value="RelA/Spo_fam"/>
</dbReference>
<organism evidence="8 9">
    <name type="scientific">Actinomadura mexicana</name>
    <dbReference type="NCBI Taxonomy" id="134959"/>
    <lineage>
        <taxon>Bacteria</taxon>
        <taxon>Bacillati</taxon>
        <taxon>Actinomycetota</taxon>
        <taxon>Actinomycetes</taxon>
        <taxon>Streptosporangiales</taxon>
        <taxon>Thermomonosporaceae</taxon>
        <taxon>Actinomadura</taxon>
    </lineage>
</organism>
<sequence length="827" mass="91990">MPGEVVSTDAVNTAAEERRAPPPPDVRPPEPDEPAARTPASAPPVQPSPRSDVAPAPGPGAAPDDDDASEPAVPSRPTQATIPPSAARVRRRLARLGAQRGPTMNPVLEPLIKTVRNTHPKADLRLIERAYDVAAHYHRHQKRKSGDPYITHPLAVATILAELGMNTETLCAALLHDTVEDTPYTLDQLSAEFGDEIAALVDGVTKLDKVKYGEAAEAETVRKMVVAMSRDIRVLVIKLGDRLHNMRTLRYMPRHKQEKKARETLEVFAPLAHRLGMNTLKWELEDLAFATLYPKRFDEIARLVFERAPRRDVYLQEVIENVSTDLREARIKATVTGRPKHYYSIYQKMIARDVSFDDIYDLVGIRVLVDSVRDCYAALGSIHARWNPVPGRFKDYIAMPKFNMYQSLHTTVIGPEGKPVELQIRTWGMHRRAEYGVAAHWKYKEETVGGRKAGDMQWLRQLLDWQKETADPAEFLESLRFDLSVSEVFVFTPKGDVIALPQGATPVDFAYAIHTEVGHRCIGARVNGRLVPLESTLDNGDTVEVFTSKSQDAGPSRDWLGFVKSARARNKIKHWFSKERRDTAIESGKDAIARAMRKQNMPLQRMMSGEALLALARDMRYPDVSSLYAAVGESQVSAQHVVQRLVDALGGVESAEEDLAEIALPTRRKRSRPAGDPGVVVADDPDVWVRLSRCCTPVPGDDIVGFVTRGHGVSVHRSDCANVESLRSQPDRLIDVKWSPGEDSVFLVAIQVEALDRPRLLSDVTRVLSDQHVNILSASVTTTRDRVAVSRFTFEMGDPKHLGHVLKAVRSIDGVYDVYRVTSGATK</sequence>
<protein>
    <submittedName>
        <fullName evidence="8">GTP pyrophosphokinase</fullName>
    </submittedName>
</protein>
<dbReference type="Pfam" id="PF04607">
    <property type="entry name" value="RelA_SpoT"/>
    <property type="match status" value="1"/>
</dbReference>
<dbReference type="InterPro" id="IPR012676">
    <property type="entry name" value="TGS-like"/>
</dbReference>
<evidence type="ECO:0000313" key="8">
    <source>
        <dbReference type="EMBL" id="SNS58898.1"/>
    </source>
</evidence>
<dbReference type="FunFam" id="1.10.3210.10:FF:000001">
    <property type="entry name" value="GTP pyrophosphokinase RelA"/>
    <property type="match status" value="1"/>
</dbReference>
<dbReference type="Gene3D" id="3.10.20.30">
    <property type="match status" value="1"/>
</dbReference>
<evidence type="ECO:0000259" key="7">
    <source>
        <dbReference type="PROSITE" id="PS51880"/>
    </source>
</evidence>
<evidence type="ECO:0000259" key="6">
    <source>
        <dbReference type="PROSITE" id="PS51831"/>
    </source>
</evidence>
<dbReference type="GO" id="GO:0005886">
    <property type="term" value="C:plasma membrane"/>
    <property type="evidence" value="ECO:0007669"/>
    <property type="project" value="TreeGrafter"/>
</dbReference>
<dbReference type="InterPro" id="IPR006674">
    <property type="entry name" value="HD_domain"/>
</dbReference>
<comment type="similarity">
    <text evidence="3">Belongs to the relA/spoT family.</text>
</comment>
<dbReference type="SUPFAM" id="SSF109604">
    <property type="entry name" value="HD-domain/PDEase-like"/>
    <property type="match status" value="1"/>
</dbReference>
<dbReference type="InterPro" id="IPR004095">
    <property type="entry name" value="TGS"/>
</dbReference>
<dbReference type="CDD" id="cd05399">
    <property type="entry name" value="NT_Rel-Spo_like"/>
    <property type="match status" value="1"/>
</dbReference>
<dbReference type="InterPro" id="IPR012675">
    <property type="entry name" value="Beta-grasp_dom_sf"/>
</dbReference>
<dbReference type="SUPFAM" id="SSF55021">
    <property type="entry name" value="ACT-like"/>
    <property type="match status" value="1"/>
</dbReference>
<dbReference type="Gene3D" id="3.30.460.10">
    <property type="entry name" value="Beta Polymerase, domain 2"/>
    <property type="match status" value="1"/>
</dbReference>
<feature type="compositionally biased region" description="Low complexity" evidence="4">
    <location>
        <begin position="51"/>
        <end position="62"/>
    </location>
</feature>
<accession>A0A239FQH5</accession>
<keyword evidence="8" id="KW-0808">Transferase</keyword>
<dbReference type="CDD" id="cd01668">
    <property type="entry name" value="TGS_RSH"/>
    <property type="match status" value="1"/>
</dbReference>
<dbReference type="InterPro" id="IPR045600">
    <property type="entry name" value="RelA/SpoT_AH_RIS"/>
</dbReference>
<reference evidence="9" key="1">
    <citation type="submission" date="2017-06" db="EMBL/GenBank/DDBJ databases">
        <authorList>
            <person name="Varghese N."/>
            <person name="Submissions S."/>
        </authorList>
    </citation>
    <scope>NUCLEOTIDE SEQUENCE [LARGE SCALE GENOMIC DNA]</scope>
    <source>
        <strain evidence="9">DSM 44485</strain>
    </source>
</reference>
<dbReference type="FunFam" id="3.10.20.30:FF:000002">
    <property type="entry name" value="GTP pyrophosphokinase (RelA/SpoT)"/>
    <property type="match status" value="1"/>
</dbReference>
<dbReference type="Pfam" id="PF13328">
    <property type="entry name" value="HD_4"/>
    <property type="match status" value="1"/>
</dbReference>
<dbReference type="SUPFAM" id="SSF81301">
    <property type="entry name" value="Nucleotidyltransferase"/>
    <property type="match status" value="1"/>
</dbReference>
<dbReference type="GO" id="GO:0008728">
    <property type="term" value="F:GTP diphosphokinase activity"/>
    <property type="evidence" value="ECO:0007669"/>
    <property type="project" value="UniProtKB-EC"/>
</dbReference>
<keyword evidence="8" id="KW-0418">Kinase</keyword>
<dbReference type="CDD" id="cd00077">
    <property type="entry name" value="HDc"/>
    <property type="match status" value="1"/>
</dbReference>
<feature type="region of interest" description="Disordered" evidence="4">
    <location>
        <begin position="1"/>
        <end position="87"/>
    </location>
</feature>
<dbReference type="PROSITE" id="PS51831">
    <property type="entry name" value="HD"/>
    <property type="match status" value="1"/>
</dbReference>
<evidence type="ECO:0000256" key="4">
    <source>
        <dbReference type="SAM" id="MobiDB-lite"/>
    </source>
</evidence>
<feature type="domain" description="HD" evidence="6">
    <location>
        <begin position="149"/>
        <end position="246"/>
    </location>
</feature>
<feature type="domain" description="TGS" evidence="7">
    <location>
        <begin position="484"/>
        <end position="547"/>
    </location>
</feature>
<dbReference type="InterPro" id="IPR002912">
    <property type="entry name" value="ACT_dom"/>
</dbReference>
<dbReference type="GO" id="GO:0016301">
    <property type="term" value="F:kinase activity"/>
    <property type="evidence" value="ECO:0007669"/>
    <property type="project" value="UniProtKB-KW"/>
</dbReference>
<proteinExistence type="inferred from homology"/>
<dbReference type="InterPro" id="IPR007685">
    <property type="entry name" value="RelA_SpoT"/>
</dbReference>
<dbReference type="Proteomes" id="UP000198420">
    <property type="component" value="Unassembled WGS sequence"/>
</dbReference>
<evidence type="ECO:0000256" key="1">
    <source>
        <dbReference type="ARBA" id="ARBA00004976"/>
    </source>
</evidence>
<name>A0A239FQH5_9ACTN</name>
<dbReference type="NCBIfam" id="TIGR00691">
    <property type="entry name" value="spoT_relA"/>
    <property type="match status" value="1"/>
</dbReference>
<dbReference type="Gene3D" id="3.30.70.260">
    <property type="match status" value="1"/>
</dbReference>
<dbReference type="UniPathway" id="UPA00908">
    <property type="reaction ID" value="UER00884"/>
</dbReference>
<feature type="domain" description="ACT" evidence="5">
    <location>
        <begin position="749"/>
        <end position="823"/>
    </location>
</feature>